<evidence type="ECO:0000259" key="3">
    <source>
        <dbReference type="Pfam" id="PF22494"/>
    </source>
</evidence>
<sequence>MFKKSLLCAAVLTGLSACSLEISTDDQADMPQGDVQVNMDVVGRVVLNPQSPEGAAEIVAFQKSTGYIYAINSSGDEATVEVIDLNGVDANALTADVEGVINNENLSIMYTLKVNDDVDGDANSIAIHDGEELLAVAMAAETGTKGKIAFYDISGATPAFIKAVEVGYLPDMVTFNNAGTQVLVANEGEPSDDYSVDPEGSISIIMIANGVIANQALDLDFADYDNKKDMLVSQGVKFANPNGASVSQDLEPEYVAVSSDDKVAFAVMQENNAMAVIDLSNKEIKTIYGLGFKNWNMYKIDVSDKDSGIELKNYENLYGMYQPDTIAAYTVDGKSYVVTANEGDAREYIDDALSGGSVEDENKQACETKHPNGLYDFDDGEEICFSYLEEYRIKDLDDIAPLSADLQAIFDENGGKDGFGRLKVTTALGYNAANDEYENLYAYGARSFSIFDEMGNLVFDSGDDFEMYTSLMHGEAFNNDEDVNESDTRSDAKGPEPEALAIGKIDGRTYAFIGLERMGGIFVYDITDPYNVSYSNYVINRGLVEDADITGDLAPEGMKFVDAANSPTGTPLLIVGNEISGSVSVWEVSVDK</sequence>
<dbReference type="PROSITE" id="PS51257">
    <property type="entry name" value="PROKAR_LIPOPROTEIN"/>
    <property type="match status" value="1"/>
</dbReference>
<protein>
    <submittedName>
        <fullName evidence="4">Transcriptional regulator, MerR family protein</fullName>
    </submittedName>
</protein>
<feature type="domain" description="Choice-of-anchor I" evidence="3">
    <location>
        <begin position="54"/>
        <end position="353"/>
    </location>
</feature>
<dbReference type="RefSeq" id="WP_035016613.1">
    <property type="nucleotide sequence ID" value="NZ_ARZY01000064.1"/>
</dbReference>
<feature type="compositionally biased region" description="Basic and acidic residues" evidence="1">
    <location>
        <begin position="486"/>
        <end position="496"/>
    </location>
</feature>
<dbReference type="Gene3D" id="2.130.10.10">
    <property type="entry name" value="YVTN repeat-like/Quinoprotein amine dehydrogenase"/>
    <property type="match status" value="1"/>
</dbReference>
<keyword evidence="2" id="KW-0732">Signal</keyword>
<organism evidence="4 5">
    <name type="scientific">Catenovulum agarivorans DS-2</name>
    <dbReference type="NCBI Taxonomy" id="1328313"/>
    <lineage>
        <taxon>Bacteria</taxon>
        <taxon>Pseudomonadati</taxon>
        <taxon>Pseudomonadota</taxon>
        <taxon>Gammaproteobacteria</taxon>
        <taxon>Alteromonadales</taxon>
        <taxon>Alteromonadaceae</taxon>
        <taxon>Catenovulum</taxon>
    </lineage>
</organism>
<comment type="caution">
    <text evidence="4">The sequence shown here is derived from an EMBL/GenBank/DDBJ whole genome shotgun (WGS) entry which is preliminary data.</text>
</comment>
<dbReference type="NCBIfam" id="NF038117">
    <property type="entry name" value="choice_anch_I"/>
    <property type="match status" value="1"/>
</dbReference>
<dbReference type="InterPro" id="IPR052956">
    <property type="entry name" value="Mesenchyme-surface_protein"/>
</dbReference>
<dbReference type="PATRIC" id="fig|1328313.3.peg.3840"/>
<reference evidence="4 5" key="1">
    <citation type="journal article" date="2014" name="Genome Announc.">
        <title>Draft Genome Sequence of the Agar-Degrading Bacterium Catenovulum sp. Strain DS-2, Isolated from Intestines of Haliotis diversicolor.</title>
        <authorList>
            <person name="Shan D."/>
            <person name="Li X."/>
            <person name="Gu Z."/>
            <person name="Wei G."/>
            <person name="Gao Z."/>
            <person name="Shao Z."/>
        </authorList>
    </citation>
    <scope>NUCLEOTIDE SEQUENCE [LARGE SCALE GENOMIC DNA]</scope>
    <source>
        <strain evidence="4 5">DS-2</strain>
    </source>
</reference>
<dbReference type="OrthoDB" id="9803927at2"/>
<feature type="region of interest" description="Disordered" evidence="1">
    <location>
        <begin position="478"/>
        <end position="498"/>
    </location>
</feature>
<dbReference type="SUPFAM" id="SSF50969">
    <property type="entry name" value="YVTN repeat-like/Quinoprotein amine dehydrogenase"/>
    <property type="match status" value="1"/>
</dbReference>
<dbReference type="eggNOG" id="COG3391">
    <property type="taxonomic scope" value="Bacteria"/>
</dbReference>
<dbReference type="PANTHER" id="PTHR46928">
    <property type="entry name" value="MESENCHYME-SPECIFIC CELL SURFACE GLYCOPROTEIN"/>
    <property type="match status" value="1"/>
</dbReference>
<gene>
    <name evidence="4" type="ORF">DS2_18805</name>
</gene>
<dbReference type="Proteomes" id="UP000019276">
    <property type="component" value="Unassembled WGS sequence"/>
</dbReference>
<evidence type="ECO:0000313" key="4">
    <source>
        <dbReference type="EMBL" id="EWH08156.1"/>
    </source>
</evidence>
<dbReference type="InterPro" id="IPR011044">
    <property type="entry name" value="Quino_amine_DH_bsu"/>
</dbReference>
<evidence type="ECO:0000256" key="2">
    <source>
        <dbReference type="SAM" id="SignalP"/>
    </source>
</evidence>
<keyword evidence="5" id="KW-1185">Reference proteome</keyword>
<dbReference type="InterPro" id="IPR055188">
    <property type="entry name" value="Choice_anch_I"/>
</dbReference>
<dbReference type="Pfam" id="PF22494">
    <property type="entry name" value="choice_anch_I"/>
    <property type="match status" value="2"/>
</dbReference>
<evidence type="ECO:0000256" key="1">
    <source>
        <dbReference type="SAM" id="MobiDB-lite"/>
    </source>
</evidence>
<feature type="signal peptide" evidence="2">
    <location>
        <begin position="1"/>
        <end position="19"/>
    </location>
</feature>
<dbReference type="InterPro" id="IPR015943">
    <property type="entry name" value="WD40/YVTN_repeat-like_dom_sf"/>
</dbReference>
<proteinExistence type="predicted"/>
<dbReference type="PANTHER" id="PTHR46928:SF1">
    <property type="entry name" value="MESENCHYME-SPECIFIC CELL SURFACE GLYCOPROTEIN"/>
    <property type="match status" value="1"/>
</dbReference>
<feature type="domain" description="Choice-of-anchor I" evidence="3">
    <location>
        <begin position="418"/>
        <end position="588"/>
    </location>
</feature>
<dbReference type="STRING" id="1328313.DS2_18805"/>
<dbReference type="EMBL" id="ARZY01000064">
    <property type="protein sequence ID" value="EWH08156.1"/>
    <property type="molecule type" value="Genomic_DNA"/>
</dbReference>
<name>W7Q853_9ALTE</name>
<dbReference type="AlphaFoldDB" id="W7Q853"/>
<feature type="chain" id="PRO_5004900953" evidence="2">
    <location>
        <begin position="20"/>
        <end position="592"/>
    </location>
</feature>
<evidence type="ECO:0000313" key="5">
    <source>
        <dbReference type="Proteomes" id="UP000019276"/>
    </source>
</evidence>
<accession>W7Q853</accession>